<reference evidence="1 2" key="1">
    <citation type="submission" date="2019-06" db="EMBL/GenBank/DDBJ databases">
        <title>Genome Sequence of the Brown Rot Fungal Pathogen Monilinia fructicola.</title>
        <authorList>
            <person name="De Miccolis Angelini R.M."/>
            <person name="Landi L."/>
            <person name="Abate D."/>
            <person name="Pollastro S."/>
            <person name="Romanazzi G."/>
            <person name="Faretra F."/>
        </authorList>
    </citation>
    <scope>NUCLEOTIDE SEQUENCE [LARGE SCALE GENOMIC DNA]</scope>
    <source>
        <strain evidence="1 2">Mfrc123</strain>
    </source>
</reference>
<accession>A0A5M9K099</accession>
<proteinExistence type="predicted"/>
<evidence type="ECO:0000313" key="2">
    <source>
        <dbReference type="Proteomes" id="UP000322873"/>
    </source>
</evidence>
<keyword evidence="2" id="KW-1185">Reference proteome</keyword>
<evidence type="ECO:0000313" key="1">
    <source>
        <dbReference type="EMBL" id="KAA8574317.1"/>
    </source>
</evidence>
<organism evidence="1 2">
    <name type="scientific">Monilinia fructicola</name>
    <name type="common">Brown rot fungus</name>
    <name type="synonym">Ciboria fructicola</name>
    <dbReference type="NCBI Taxonomy" id="38448"/>
    <lineage>
        <taxon>Eukaryota</taxon>
        <taxon>Fungi</taxon>
        <taxon>Dikarya</taxon>
        <taxon>Ascomycota</taxon>
        <taxon>Pezizomycotina</taxon>
        <taxon>Leotiomycetes</taxon>
        <taxon>Helotiales</taxon>
        <taxon>Sclerotiniaceae</taxon>
        <taxon>Monilinia</taxon>
    </lineage>
</organism>
<dbReference type="Proteomes" id="UP000322873">
    <property type="component" value="Unassembled WGS sequence"/>
</dbReference>
<comment type="caution">
    <text evidence="1">The sequence shown here is derived from an EMBL/GenBank/DDBJ whole genome shotgun (WGS) entry which is preliminary data.</text>
</comment>
<dbReference type="EMBL" id="VICG01000003">
    <property type="protein sequence ID" value="KAA8574317.1"/>
    <property type="molecule type" value="Genomic_DNA"/>
</dbReference>
<gene>
    <name evidence="1" type="ORF">EYC84_005806</name>
</gene>
<dbReference type="AlphaFoldDB" id="A0A5M9K099"/>
<protein>
    <submittedName>
        <fullName evidence="1">Uncharacterized protein</fullName>
    </submittedName>
</protein>
<sequence>MVSICYTQWHFRSFGDLFLNGLSQSKSMPRSSPSTLPRVISLVLHDLSISYEDLCVFLLRNIPYITSPCFVGE</sequence>
<name>A0A5M9K099_MONFR</name>